<gene>
    <name evidence="1" type="ORF">HMPREF1979_02164</name>
</gene>
<sequence>MRRLAPGWGEKDDRPGHRDRYVIFSVLIEEGVPLPRHSLLESSIVAITPFEGVVSLPPIECQPDSRMTQCCEALFYCYIWF</sequence>
<evidence type="ECO:0000313" key="1">
    <source>
        <dbReference type="EMBL" id="ERH22835.1"/>
    </source>
</evidence>
<dbReference type="EMBL" id="AWSE01000127">
    <property type="protein sequence ID" value="ERH22835.1"/>
    <property type="molecule type" value="Genomic_DNA"/>
</dbReference>
<protein>
    <submittedName>
        <fullName evidence="1">Uncharacterized protein</fullName>
    </submittedName>
</protein>
<organism evidence="1 2">
    <name type="scientific">Actinomyces johnsonii F0542</name>
    <dbReference type="NCBI Taxonomy" id="1321818"/>
    <lineage>
        <taxon>Bacteria</taxon>
        <taxon>Bacillati</taxon>
        <taxon>Actinomycetota</taxon>
        <taxon>Actinomycetes</taxon>
        <taxon>Actinomycetales</taxon>
        <taxon>Actinomycetaceae</taxon>
        <taxon>Actinomyces</taxon>
    </lineage>
</organism>
<reference evidence="1 2" key="1">
    <citation type="submission" date="2013-08" db="EMBL/GenBank/DDBJ databases">
        <authorList>
            <person name="Weinstock G."/>
            <person name="Sodergren E."/>
            <person name="Wylie T."/>
            <person name="Fulton L."/>
            <person name="Fulton R."/>
            <person name="Fronick C."/>
            <person name="O'Laughlin M."/>
            <person name="Godfrey J."/>
            <person name="Miner T."/>
            <person name="Herter B."/>
            <person name="Appelbaum E."/>
            <person name="Cordes M."/>
            <person name="Lek S."/>
            <person name="Wollam A."/>
            <person name="Pepin K.H."/>
            <person name="Palsikar V.B."/>
            <person name="Mitreva M."/>
            <person name="Wilson R.K."/>
        </authorList>
    </citation>
    <scope>NUCLEOTIDE SEQUENCE [LARGE SCALE GENOMIC DNA]</scope>
    <source>
        <strain evidence="1 2">F0542</strain>
    </source>
</reference>
<comment type="caution">
    <text evidence="1">The sequence shown here is derived from an EMBL/GenBank/DDBJ whole genome shotgun (WGS) entry which is preliminary data.</text>
</comment>
<dbReference type="AlphaFoldDB" id="U1Q4I5"/>
<dbReference type="HOGENOM" id="CLU_2566172_0_0_11"/>
<name>U1Q4I5_9ACTO</name>
<proteinExistence type="predicted"/>
<dbReference type="Proteomes" id="UP000016536">
    <property type="component" value="Unassembled WGS sequence"/>
</dbReference>
<accession>U1Q4I5</accession>
<evidence type="ECO:0000313" key="2">
    <source>
        <dbReference type="Proteomes" id="UP000016536"/>
    </source>
</evidence>
<keyword evidence="2" id="KW-1185">Reference proteome</keyword>